<evidence type="ECO:0000313" key="4">
    <source>
        <dbReference type="EMBL" id="NLS12033.1"/>
    </source>
</evidence>
<dbReference type="InterPro" id="IPR011006">
    <property type="entry name" value="CheY-like_superfamily"/>
</dbReference>
<dbReference type="Pfam" id="PF00072">
    <property type="entry name" value="Response_reg"/>
    <property type="match status" value="1"/>
</dbReference>
<sequence length="417" mass="46873">MKEILLVDDSRTVLIYMSSVLKKRGYHVHTALSGQEALVTLEANDSIQFVLSDWMMPKMSGIELCAQLKSQDYNRYIFFVLLSSKNDQQSIVEGIDAGADDFVDKKTSVDELDARIRAGFRTLALQNDLIDKNEQLDSAYKTIRRDLESAGEFIQHILPKKRSFSSVELSYISIPSAQVGGDMLGYMQLDSKHVAFYLFDVAGHGVSSALMSFSVQTTLSVMNSSSSIVVKNGPAGREICTPQEVVSKLNELYMSGDNNVLYFTMIYAVLNVETGMMSYCCAGHPPLVWYHGQQRNAELIGHDNFVVGVFEGVDYQTSTIQLEPEDKVWFYSDGITEAENGADQFTENGLRKAIEQLYVYPTQRQTELLVEKVRTWQRSESFEDDVSVLVAEWKGPVKGETECNMKLVNKATAQFYK</sequence>
<evidence type="ECO:0000259" key="3">
    <source>
        <dbReference type="PROSITE" id="PS50110"/>
    </source>
</evidence>
<gene>
    <name evidence="4" type="ORF">HGP28_03890</name>
</gene>
<feature type="domain" description="Response regulatory" evidence="3">
    <location>
        <begin position="3"/>
        <end position="120"/>
    </location>
</feature>
<dbReference type="SUPFAM" id="SSF52172">
    <property type="entry name" value="CheY-like"/>
    <property type="match status" value="1"/>
</dbReference>
<comment type="caution">
    <text evidence="4">The sequence shown here is derived from an EMBL/GenBank/DDBJ whole genome shotgun (WGS) entry which is preliminary data.</text>
</comment>
<keyword evidence="2" id="KW-0597">Phosphoprotein</keyword>
<dbReference type="AlphaFoldDB" id="A0A7X8TNJ8"/>
<dbReference type="SUPFAM" id="SSF81606">
    <property type="entry name" value="PP2C-like"/>
    <property type="match status" value="1"/>
</dbReference>
<evidence type="ECO:0000256" key="1">
    <source>
        <dbReference type="ARBA" id="ARBA00022801"/>
    </source>
</evidence>
<dbReference type="InterPro" id="IPR036457">
    <property type="entry name" value="PPM-type-like_dom_sf"/>
</dbReference>
<dbReference type="InterPro" id="IPR052016">
    <property type="entry name" value="Bact_Sigma-Reg"/>
</dbReference>
<feature type="modified residue" description="4-aspartylphosphate" evidence="2">
    <location>
        <position position="53"/>
    </location>
</feature>
<dbReference type="PROSITE" id="PS50110">
    <property type="entry name" value="RESPONSE_REGULATORY"/>
    <property type="match status" value="1"/>
</dbReference>
<dbReference type="CDD" id="cd17574">
    <property type="entry name" value="REC_OmpR"/>
    <property type="match status" value="1"/>
</dbReference>
<evidence type="ECO:0000313" key="5">
    <source>
        <dbReference type="Proteomes" id="UP000535589"/>
    </source>
</evidence>
<proteinExistence type="predicted"/>
<accession>A0A7X8TNJ8</accession>
<dbReference type="GO" id="GO:0016791">
    <property type="term" value="F:phosphatase activity"/>
    <property type="evidence" value="ECO:0007669"/>
    <property type="project" value="TreeGrafter"/>
</dbReference>
<dbReference type="PANTHER" id="PTHR43156">
    <property type="entry name" value="STAGE II SPORULATION PROTEIN E-RELATED"/>
    <property type="match status" value="1"/>
</dbReference>
<dbReference type="Gene3D" id="3.60.40.10">
    <property type="entry name" value="PPM-type phosphatase domain"/>
    <property type="match status" value="1"/>
</dbReference>
<protein>
    <submittedName>
        <fullName evidence="4">SpoIIE family protein phosphatase</fullName>
    </submittedName>
</protein>
<dbReference type="Proteomes" id="UP000535589">
    <property type="component" value="Unassembled WGS sequence"/>
</dbReference>
<dbReference type="Pfam" id="PF07228">
    <property type="entry name" value="SpoIIE"/>
    <property type="match status" value="1"/>
</dbReference>
<keyword evidence="5" id="KW-1185">Reference proteome</keyword>
<organism evidence="4 5">
    <name type="scientific">Vibrio agarilyticus</name>
    <dbReference type="NCBI Taxonomy" id="2726741"/>
    <lineage>
        <taxon>Bacteria</taxon>
        <taxon>Pseudomonadati</taxon>
        <taxon>Pseudomonadota</taxon>
        <taxon>Gammaproteobacteria</taxon>
        <taxon>Vibrionales</taxon>
        <taxon>Vibrionaceae</taxon>
        <taxon>Vibrio</taxon>
    </lineage>
</organism>
<dbReference type="GO" id="GO:0000160">
    <property type="term" value="P:phosphorelay signal transduction system"/>
    <property type="evidence" value="ECO:0007669"/>
    <property type="project" value="InterPro"/>
</dbReference>
<dbReference type="InterPro" id="IPR001932">
    <property type="entry name" value="PPM-type_phosphatase-like_dom"/>
</dbReference>
<dbReference type="SMART" id="SM00448">
    <property type="entry name" value="REC"/>
    <property type="match status" value="1"/>
</dbReference>
<dbReference type="SMART" id="SM00331">
    <property type="entry name" value="PP2C_SIG"/>
    <property type="match status" value="1"/>
</dbReference>
<name>A0A7X8TNJ8_9VIBR</name>
<keyword evidence="1" id="KW-0378">Hydrolase</keyword>
<dbReference type="InterPro" id="IPR001789">
    <property type="entry name" value="Sig_transdc_resp-reg_receiver"/>
</dbReference>
<dbReference type="Gene3D" id="3.40.50.2300">
    <property type="match status" value="1"/>
</dbReference>
<reference evidence="4 5" key="1">
    <citation type="submission" date="2020-04" db="EMBL/GenBank/DDBJ databases">
        <title>Vibrio sp. SM6, a novel species isolated from seawater.</title>
        <authorList>
            <person name="Wang X."/>
        </authorList>
    </citation>
    <scope>NUCLEOTIDE SEQUENCE [LARGE SCALE GENOMIC DNA]</scope>
    <source>
        <strain evidence="4 5">SM6</strain>
    </source>
</reference>
<dbReference type="EMBL" id="JABAIK010000003">
    <property type="protein sequence ID" value="NLS12033.1"/>
    <property type="molecule type" value="Genomic_DNA"/>
</dbReference>
<evidence type="ECO:0000256" key="2">
    <source>
        <dbReference type="PROSITE-ProRule" id="PRU00169"/>
    </source>
</evidence>
<dbReference type="RefSeq" id="WP_168835147.1">
    <property type="nucleotide sequence ID" value="NZ_JABAIK010000003.1"/>
</dbReference>
<dbReference type="PANTHER" id="PTHR43156:SF2">
    <property type="entry name" value="STAGE II SPORULATION PROTEIN E"/>
    <property type="match status" value="1"/>
</dbReference>